<organism evidence="2 3">
    <name type="scientific">Kribbella soli</name>
    <dbReference type="NCBI Taxonomy" id="1124743"/>
    <lineage>
        <taxon>Bacteria</taxon>
        <taxon>Bacillati</taxon>
        <taxon>Actinomycetota</taxon>
        <taxon>Actinomycetes</taxon>
        <taxon>Propionibacteriales</taxon>
        <taxon>Kribbellaceae</taxon>
        <taxon>Kribbella</taxon>
    </lineage>
</organism>
<evidence type="ECO:0000313" key="2">
    <source>
        <dbReference type="EMBL" id="TCC07828.1"/>
    </source>
</evidence>
<reference evidence="2 3" key="1">
    <citation type="submission" date="2019-02" db="EMBL/GenBank/DDBJ databases">
        <title>Kribbella capetownensis sp. nov. and Kribbella speibonae sp. nov., isolated from soil.</title>
        <authorList>
            <person name="Curtis S.M."/>
            <person name="Norton I."/>
            <person name="Everest G.J."/>
            <person name="Meyers P.R."/>
        </authorList>
    </citation>
    <scope>NUCLEOTIDE SEQUENCE [LARGE SCALE GENOMIC DNA]</scope>
    <source>
        <strain evidence="2 3">KCTC 29219</strain>
    </source>
</reference>
<feature type="region of interest" description="Disordered" evidence="1">
    <location>
        <begin position="1"/>
        <end position="21"/>
    </location>
</feature>
<name>A0A4R0HCZ4_9ACTN</name>
<dbReference type="AlphaFoldDB" id="A0A4R0HCZ4"/>
<dbReference type="Pfam" id="PF06897">
    <property type="entry name" value="DUF1269"/>
    <property type="match status" value="1"/>
</dbReference>
<evidence type="ECO:0000313" key="3">
    <source>
        <dbReference type="Proteomes" id="UP000292346"/>
    </source>
</evidence>
<gene>
    <name evidence="2" type="ORF">E0H45_17935</name>
</gene>
<protein>
    <submittedName>
        <fullName evidence="2">DUF1269 domain-containing protein</fullName>
    </submittedName>
</protein>
<sequence length="210" mass="21598">MRGELTAPIGAPSPPGVRQHAGAGGIVRNLGLVRPRPPDQEERPVGSDIKAPVDLYIAAYPDAEAARGDWDAIKQAASDDLIKVDGLVLVSRGPDGKIAVDDDFHTARKGAVWGAVGGAVIGLIFPPSLLAGAAVGAGAGLGIGGLKSHREKKAIKADVEDTLPANSSGIVALFEETWVTDVDKALSHAQKVTKHEVDADSATEVKNAAK</sequence>
<evidence type="ECO:0000256" key="1">
    <source>
        <dbReference type="SAM" id="MobiDB-lite"/>
    </source>
</evidence>
<proteinExistence type="predicted"/>
<keyword evidence="3" id="KW-1185">Reference proteome</keyword>
<dbReference type="Proteomes" id="UP000292346">
    <property type="component" value="Unassembled WGS sequence"/>
</dbReference>
<dbReference type="EMBL" id="SJJZ01000002">
    <property type="protein sequence ID" value="TCC07828.1"/>
    <property type="molecule type" value="Genomic_DNA"/>
</dbReference>
<accession>A0A4R0HCZ4</accession>
<comment type="caution">
    <text evidence="2">The sequence shown here is derived from an EMBL/GenBank/DDBJ whole genome shotgun (WGS) entry which is preliminary data.</text>
</comment>
<dbReference type="OrthoDB" id="3826286at2"/>
<dbReference type="InterPro" id="IPR009200">
    <property type="entry name" value="DUF1269_membrane"/>
</dbReference>